<evidence type="ECO:0000256" key="3">
    <source>
        <dbReference type="PROSITE-ProRule" id="PRU00169"/>
    </source>
</evidence>
<dbReference type="AlphaFoldDB" id="A0A426DKC6"/>
<dbReference type="InterPro" id="IPR037522">
    <property type="entry name" value="HD_GYP_dom"/>
</dbReference>
<dbReference type="PANTHER" id="PTHR45228:SF4">
    <property type="entry name" value="LIPOPROTEIN"/>
    <property type="match status" value="1"/>
</dbReference>
<dbReference type="Pfam" id="PF00072">
    <property type="entry name" value="Response_reg"/>
    <property type="match status" value="1"/>
</dbReference>
<comment type="caution">
    <text evidence="6">The sequence shown here is derived from an EMBL/GenBank/DDBJ whole genome shotgun (WGS) entry which is preliminary data.</text>
</comment>
<dbReference type="SUPFAM" id="SSF109604">
    <property type="entry name" value="HD-domain/PDEase-like"/>
    <property type="match status" value="1"/>
</dbReference>
<feature type="domain" description="Response regulatory" evidence="4">
    <location>
        <begin position="10"/>
        <end position="127"/>
    </location>
</feature>
<dbReference type="CDD" id="cd00077">
    <property type="entry name" value="HDc"/>
    <property type="match status" value="1"/>
</dbReference>
<comment type="function">
    <text evidence="2">May play the central regulatory role in sporulation. It may be an element of the effector pathway responsible for the activation of sporulation genes in response to nutritional stress. Spo0A may act in concert with spo0H (a sigma factor) to control the expression of some genes that are critical to the sporulation process.</text>
</comment>
<reference evidence="6" key="1">
    <citation type="submission" date="2018-10" db="EMBL/GenBank/DDBJ databases">
        <title>Schaedlerella arabinophila gen. nov. sp. nov., isolated from the mouse intestinal tract and comparative analysis with the genome of the closely related altered Schaedler flora strain ASF502.</title>
        <authorList>
            <person name="Miyake S."/>
            <person name="Soh M."/>
            <person name="Seedorf H."/>
        </authorList>
    </citation>
    <scope>NUCLEOTIDE SEQUENCE [LARGE SCALE GENOMIC DNA]</scope>
    <source>
        <strain evidence="6">DSM 106076</strain>
    </source>
</reference>
<dbReference type="GO" id="GO:0000160">
    <property type="term" value="P:phosphorelay signal transduction system"/>
    <property type="evidence" value="ECO:0007669"/>
    <property type="project" value="InterPro"/>
</dbReference>
<accession>A0A426DKC6</accession>
<protein>
    <recommendedName>
        <fullName evidence="1">Stage 0 sporulation protein A homolog</fullName>
    </recommendedName>
</protein>
<name>A0A426DKC6_9FIRM</name>
<dbReference type="EMBL" id="RHJS01000002">
    <property type="protein sequence ID" value="RRK33132.1"/>
    <property type="molecule type" value="Genomic_DNA"/>
</dbReference>
<dbReference type="Proteomes" id="UP000274920">
    <property type="component" value="Unassembled WGS sequence"/>
</dbReference>
<dbReference type="InterPro" id="IPR001789">
    <property type="entry name" value="Sig_transdc_resp-reg_receiver"/>
</dbReference>
<organism evidence="6 7">
    <name type="scientific">Schaedlerella arabinosiphila</name>
    <dbReference type="NCBI Taxonomy" id="2044587"/>
    <lineage>
        <taxon>Bacteria</taxon>
        <taxon>Bacillati</taxon>
        <taxon>Bacillota</taxon>
        <taxon>Clostridia</taxon>
        <taxon>Lachnospirales</taxon>
        <taxon>Lachnospiraceae</taxon>
        <taxon>Schaedlerella</taxon>
    </lineage>
</organism>
<evidence type="ECO:0000256" key="1">
    <source>
        <dbReference type="ARBA" id="ARBA00018672"/>
    </source>
</evidence>
<dbReference type="InterPro" id="IPR011006">
    <property type="entry name" value="CheY-like_superfamily"/>
</dbReference>
<dbReference type="PROSITE" id="PS51832">
    <property type="entry name" value="HD_GYP"/>
    <property type="match status" value="1"/>
</dbReference>
<dbReference type="InterPro" id="IPR052020">
    <property type="entry name" value="Cyclic_di-GMP/3'3'-cGAMP_PDE"/>
</dbReference>
<dbReference type="Gene3D" id="1.10.3210.10">
    <property type="entry name" value="Hypothetical protein af1432"/>
    <property type="match status" value="1"/>
</dbReference>
<evidence type="ECO:0000313" key="7">
    <source>
        <dbReference type="Proteomes" id="UP000274920"/>
    </source>
</evidence>
<dbReference type="InterPro" id="IPR003607">
    <property type="entry name" value="HD/PDEase_dom"/>
</dbReference>
<proteinExistence type="predicted"/>
<evidence type="ECO:0000313" key="6">
    <source>
        <dbReference type="EMBL" id="RRK33132.1"/>
    </source>
</evidence>
<dbReference type="PANTHER" id="PTHR45228">
    <property type="entry name" value="CYCLIC DI-GMP PHOSPHODIESTERASE TM_0186-RELATED"/>
    <property type="match status" value="1"/>
</dbReference>
<dbReference type="PROSITE" id="PS50110">
    <property type="entry name" value="RESPONSE_REGULATORY"/>
    <property type="match status" value="1"/>
</dbReference>
<feature type="modified residue" description="4-aspartylphosphate" evidence="3">
    <location>
        <position position="60"/>
    </location>
</feature>
<evidence type="ECO:0000259" key="4">
    <source>
        <dbReference type="PROSITE" id="PS50110"/>
    </source>
</evidence>
<keyword evidence="7" id="KW-1185">Reference proteome</keyword>
<sequence>MNEKMKNKERILIVDDSEMNRMILADMLEDQYEILEAADGARGIAIMQQMGSQISLVLLDIVMPEMDGFEVLAVMNQKKWIEDVPVIMISAESTPSYVQRAYELGVTDYISRPFDSLVVQRRVINTIMLYAKQRKLIQMVTKQMYEKEKNASLMVTILSHIVEFRNGESGLHVLHIQTITELILKSLLGKTDQYKLSHEDINMITMASALHDIGKIAIPSEVLNKPGRFTAEEYEVMKTHSAVGASMLKDLPFHQDELLVKVAYQICRWHHERYDGRGYPDGLKGEEIPISAQVVSMADVYDALTSERVYKKAFSHETALQMIQDGECGTFNPILVECLLDVADSLLEEMKSASLNNKNEKEMRSIVDEILHHEELDDTNSALHYLEDERAKNQFYASISREIQFEYTVSPSVLTLTDWSAKTLGLTEVTIEPLKNEKTWAAMSRQDMQNLQALLRGTSPEEPDVRYRCTTRIGGKDRACEFVCRAVWSDEEKPQYLGAYGKVLDDRDE</sequence>
<dbReference type="SUPFAM" id="SSF52172">
    <property type="entry name" value="CheY-like"/>
    <property type="match status" value="1"/>
</dbReference>
<keyword evidence="3" id="KW-0597">Phosphoprotein</keyword>
<evidence type="ECO:0000259" key="5">
    <source>
        <dbReference type="PROSITE" id="PS51832"/>
    </source>
</evidence>
<feature type="domain" description="HD-GYP" evidence="5">
    <location>
        <begin position="147"/>
        <end position="355"/>
    </location>
</feature>
<dbReference type="Pfam" id="PF13487">
    <property type="entry name" value="HD_5"/>
    <property type="match status" value="1"/>
</dbReference>
<evidence type="ECO:0000256" key="2">
    <source>
        <dbReference type="ARBA" id="ARBA00024867"/>
    </source>
</evidence>
<gene>
    <name evidence="6" type="ORF">EBB54_18620</name>
</gene>
<dbReference type="SMART" id="SM00448">
    <property type="entry name" value="REC"/>
    <property type="match status" value="1"/>
</dbReference>
<dbReference type="RefSeq" id="WP_125128472.1">
    <property type="nucleotide sequence ID" value="NZ_RHJS01000002.1"/>
</dbReference>
<dbReference type="Gene3D" id="3.40.50.2300">
    <property type="match status" value="1"/>
</dbReference>